<evidence type="ECO:0000313" key="2">
    <source>
        <dbReference type="Proteomes" id="UP000184130"/>
    </source>
</evidence>
<protein>
    <submittedName>
        <fullName evidence="1">Nucleotidyl transferase AbiEii toxin, Type IV TA system</fullName>
    </submittedName>
</protein>
<gene>
    <name evidence="1" type="ORF">SAMN05216463_11760</name>
</gene>
<accession>A0A1M6WN90</accession>
<sequence length="221" mass="25509">MDQSKSLAPHTGKVFETISRLECIKPYTLVGGTALSLQIEKRQSEDLDFMKWPQKKNEKCEVDWPVIKKELEGVGEVKDYEVGGFNFVSFNFEGVKLSFYTPPRIAIKSMQRIPYINNMCIADMESIGAMKMEAMLRRSKFRDYYDIYSILMEGGNINNMISAALEHSEHKLRTRSLLAMLTNGKLFVKEKGFEELKPVYDVSPIDIQEYIKAKLLENKKR</sequence>
<dbReference type="AlphaFoldDB" id="A0A1M6WN90"/>
<dbReference type="GO" id="GO:0016740">
    <property type="term" value="F:transferase activity"/>
    <property type="evidence" value="ECO:0007669"/>
    <property type="project" value="UniProtKB-KW"/>
</dbReference>
<dbReference type="InterPro" id="IPR014942">
    <property type="entry name" value="AbiEii"/>
</dbReference>
<dbReference type="Pfam" id="PF08843">
    <property type="entry name" value="AbiEii"/>
    <property type="match status" value="1"/>
</dbReference>
<proteinExistence type="predicted"/>
<organism evidence="1 2">
    <name type="scientific">Xylanibacter ruminicola</name>
    <name type="common">Prevotella ruminicola</name>
    <dbReference type="NCBI Taxonomy" id="839"/>
    <lineage>
        <taxon>Bacteria</taxon>
        <taxon>Pseudomonadati</taxon>
        <taxon>Bacteroidota</taxon>
        <taxon>Bacteroidia</taxon>
        <taxon>Bacteroidales</taxon>
        <taxon>Prevotellaceae</taxon>
        <taxon>Xylanibacter</taxon>
    </lineage>
</organism>
<dbReference type="RefSeq" id="WP_073209675.1">
    <property type="nucleotide sequence ID" value="NZ_FRBD01000017.1"/>
</dbReference>
<name>A0A1M6WN90_XYLRU</name>
<evidence type="ECO:0000313" key="1">
    <source>
        <dbReference type="EMBL" id="SHK95106.1"/>
    </source>
</evidence>
<dbReference type="EMBL" id="FRBD01000017">
    <property type="protein sequence ID" value="SHK95106.1"/>
    <property type="molecule type" value="Genomic_DNA"/>
</dbReference>
<dbReference type="Proteomes" id="UP000184130">
    <property type="component" value="Unassembled WGS sequence"/>
</dbReference>
<keyword evidence="1" id="KW-0808">Transferase</keyword>
<reference evidence="1 2" key="1">
    <citation type="submission" date="2016-11" db="EMBL/GenBank/DDBJ databases">
        <authorList>
            <person name="Jaros S."/>
            <person name="Januszkiewicz K."/>
            <person name="Wedrychowicz H."/>
        </authorList>
    </citation>
    <scope>NUCLEOTIDE SEQUENCE [LARGE SCALE GENOMIC DNA]</scope>
    <source>
        <strain evidence="1 2">KHT3</strain>
    </source>
</reference>
<dbReference type="OrthoDB" id="9796281at2"/>